<feature type="domain" description="Kinesin motor" evidence="19">
    <location>
        <begin position="8"/>
        <end position="382"/>
    </location>
</feature>
<organism evidence="20 21">
    <name type="scientific">Clavelina lepadiformis</name>
    <name type="common">Light-bulb sea squirt</name>
    <name type="synonym">Ascidia lepadiformis</name>
    <dbReference type="NCBI Taxonomy" id="159417"/>
    <lineage>
        <taxon>Eukaryota</taxon>
        <taxon>Metazoa</taxon>
        <taxon>Chordata</taxon>
        <taxon>Tunicata</taxon>
        <taxon>Ascidiacea</taxon>
        <taxon>Aplousobranchia</taxon>
        <taxon>Clavelinidae</taxon>
        <taxon>Clavelina</taxon>
    </lineage>
</organism>
<dbReference type="SUPFAM" id="SSF50978">
    <property type="entry name" value="WD40 repeat-like"/>
    <property type="match status" value="1"/>
</dbReference>
<evidence type="ECO:0000256" key="3">
    <source>
        <dbReference type="ARBA" id="ARBA00004489"/>
    </source>
</evidence>
<keyword evidence="7 15" id="KW-0853">WD repeat</keyword>
<keyword evidence="9" id="KW-0677">Repeat</keyword>
<dbReference type="InterPro" id="IPR015943">
    <property type="entry name" value="WD40/YVTN_repeat-like_dom_sf"/>
</dbReference>
<keyword evidence="14" id="KW-0206">Cytoskeleton</keyword>
<dbReference type="SMART" id="SM00129">
    <property type="entry name" value="KISc"/>
    <property type="match status" value="1"/>
</dbReference>
<keyword evidence="5" id="KW-0963">Cytoplasm</keyword>
<feature type="region of interest" description="Disordered" evidence="18">
    <location>
        <begin position="1224"/>
        <end position="1266"/>
    </location>
</feature>
<proteinExistence type="inferred from homology"/>
<dbReference type="PANTHER" id="PTHR47969:SF28">
    <property type="entry name" value="KINESIN-LIKE PROTEIN KIF21B"/>
    <property type="match status" value="1"/>
</dbReference>
<feature type="compositionally biased region" description="Polar residues" evidence="18">
    <location>
        <begin position="602"/>
        <end position="611"/>
    </location>
</feature>
<evidence type="ECO:0000256" key="13">
    <source>
        <dbReference type="ARBA" id="ARBA00023175"/>
    </source>
</evidence>
<dbReference type="Pfam" id="PF23204">
    <property type="entry name" value="KIF21A_2nd"/>
    <property type="match status" value="1"/>
</dbReference>
<dbReference type="Gene3D" id="2.130.10.10">
    <property type="entry name" value="YVTN repeat-like/Quinoprotein amine dehydrogenase"/>
    <property type="match status" value="3"/>
</dbReference>
<keyword evidence="12 17" id="KW-0175">Coiled coil</keyword>
<accession>A0ABP0FR28</accession>
<dbReference type="PANTHER" id="PTHR47969">
    <property type="entry name" value="CHROMOSOME-ASSOCIATED KINESIN KIF4A-RELATED"/>
    <property type="match status" value="1"/>
</dbReference>
<dbReference type="EMBL" id="CAWYQH010000079">
    <property type="protein sequence ID" value="CAK8681523.1"/>
    <property type="molecule type" value="Genomic_DNA"/>
</dbReference>
<evidence type="ECO:0000256" key="15">
    <source>
        <dbReference type="PROSITE-ProRule" id="PRU00221"/>
    </source>
</evidence>
<dbReference type="Pfam" id="PF00400">
    <property type="entry name" value="WD40"/>
    <property type="match status" value="5"/>
</dbReference>
<evidence type="ECO:0000256" key="4">
    <source>
        <dbReference type="ARBA" id="ARBA00004624"/>
    </source>
</evidence>
<dbReference type="InterPro" id="IPR001680">
    <property type="entry name" value="WD40_rpt"/>
</dbReference>
<evidence type="ECO:0000256" key="6">
    <source>
        <dbReference type="ARBA" id="ARBA00022553"/>
    </source>
</evidence>
<dbReference type="PROSITE" id="PS00678">
    <property type="entry name" value="WD_REPEATS_1"/>
    <property type="match status" value="1"/>
</dbReference>
<dbReference type="SMART" id="SM00320">
    <property type="entry name" value="WD40"/>
    <property type="match status" value="7"/>
</dbReference>
<feature type="repeat" description="WD" evidence="15">
    <location>
        <begin position="1309"/>
        <end position="1348"/>
    </location>
</feature>
<evidence type="ECO:0000256" key="9">
    <source>
        <dbReference type="ARBA" id="ARBA00022737"/>
    </source>
</evidence>
<keyword evidence="6" id="KW-0597">Phosphoprotein</keyword>
<protein>
    <recommendedName>
        <fullName evidence="19">Kinesin motor domain-containing protein</fullName>
    </recommendedName>
</protein>
<feature type="region of interest" description="Disordered" evidence="18">
    <location>
        <begin position="1085"/>
        <end position="1142"/>
    </location>
</feature>
<evidence type="ECO:0000256" key="1">
    <source>
        <dbReference type="ARBA" id="ARBA00004245"/>
    </source>
</evidence>
<dbReference type="InterPro" id="IPR056532">
    <property type="entry name" value="KIF21A/B_hel_2"/>
</dbReference>
<dbReference type="InterPro" id="IPR056533">
    <property type="entry name" value="KIF21A/B_hel_1"/>
</dbReference>
<evidence type="ECO:0000256" key="17">
    <source>
        <dbReference type="SAM" id="Coils"/>
    </source>
</evidence>
<sequence>MAVEDHSSVRVALRIRPQLAREKIEACRICTYVTPGEPQVTLGKDKAFTYDYVYDTPTEQHTVYETCIESLIEGCFEGYNATVLAYGQTGSGKTYTMGTGFDVTTSQEQLGIIPRAMNHLFKGINKRKAEALSMGLPAPEFNVTAQFMELYNEELVDLFDTTTDPANRGRSNIKIHEDSNGNIYTVGVTARQVANAEETLKCLHGGALNRTTAATQMNSQSSRSHAIFSVHIKQTRVCKPKTAESSSAATTPESEDGKSLTESSAQTSKSDLEFETLSAKFHFTDLAGSERLKRTGATGDRAKEGISINCGLLALGNVISALGDVSKKHFHIPYRDSKLTRLLQDSLGGNSRTLMVACISPSDSDFMETLNTLKYANRARNIKNKVVANQDTASKQMQMLRQQIATLQLELTEYKTGKRIVGEDGVEAYNDMFQENSMLQKENNNFRMKIKAMQETVENRNDRITQLTIELAQTKIAGGENNDDVVSMIENYVKEIEELRSKLLESEALCSNLRRKSDGMNPFGLPRSPTPIPMTGSVNVDTTLVSRSKSVLDKAKHDINQLEEKKEKLQQRKSSKQLDKDDLSKDKNNEEALETGAVAVNGSASEQSASEYDTDVSEADTESLETEDDDDDDDDMSETLQQEFATITYEIDVKQELVNELESLQRRITAMQRQYEEKLKVMAQTIRATELERDKVLKNAMDSKSSGSSEKVEKIKSNYKKQLDSMKKDMSKLKEAKKNHDRLIREQSKHINQLKSLRNELEQMKKTKVRLMRQIKEDQKKSKTHDSNRMKEIMKLKREFKMKSNEVRNLSAENRKKDLMVKRKQEELSVLRKQLKPISGKYGKQQQAQQLQLQLQASQQSQGFDSTFIVEKHSYTQPQASKNKRRERKPSSEFSSRTARIKWKSVQSKISEAVVQHETISRIDRQMERFIKERERLQRDIERTHRKKTRANVKGKDASVWQQLKDEEDGLQENIDYVNEQIQECQMEIMQVEESMEDTSLFSSLVQYCSINEARYLLENLISLTVSKASIGVQTQSRLKDVESKLQVSEESAKQAHDLMRYMLQERPNLDESIAECLNEYMKGANSDSSFSSRESSPDRDVGFTPANGFDMNQLSNTEIGNGDTQQRPAITKEVKARRRTATPQELLHGISPIRASISPIDSPILEKTVIFVNEGMDNSLTPTNSVNEAMTSNSGVNDVCKLLNTPPFQRTRLGTYTIDEDVETTSTATLPTEDAPVDTGSKELASTTETRDESPGPPGLGKAIPSNVFSRLTTYALSSPKTDKGQMQPYVSKSVTARSSPLLCTQVAKGHHKAVLCVQATDHLLFSGSKDRSVKVWNLVTGQEIMSLDGHPNNVNVVRHCPVTGLVYSVSLCYIKVWDIRSRARCIRVLSASGSHHLPNNFLSNVSRTNHMPDNEMQINDLKLSADNNMFYCASTTQVKIWDLNKFSVIGKLTGHTGNIMTMAVPTSGNVSVVTGGKDHFIKVYDLSGGTQGIINPTVTLDPPHMDGVETLALSSEKNILFSGSRDKSIKKWNVSSRAVIKSEYQAHSNWVCALDLIKSEDNDEVLVSGGRSGFLKLWDVESFGSIGSIRAHSDTINYIASNRTHIFTASSDSTVKVWKRKPNR</sequence>
<feature type="region of interest" description="Disordered" evidence="18">
    <location>
        <begin position="239"/>
        <end position="267"/>
    </location>
</feature>
<comment type="subcellular location">
    <subcellularLocation>
        <location evidence="3">Cell projection</location>
        <location evidence="3">Axon</location>
    </subcellularLocation>
    <subcellularLocation>
        <location evidence="2">Cell projection</location>
        <location evidence="2">Dendrite</location>
    </subcellularLocation>
    <subcellularLocation>
        <location evidence="4">Cell projection</location>
        <location evidence="4">Growth cone</location>
    </subcellularLocation>
    <subcellularLocation>
        <location evidence="1">Cytoplasm</location>
        <location evidence="1">Cytoskeleton</location>
    </subcellularLocation>
</comment>
<comment type="caution">
    <text evidence="20">The sequence shown here is derived from an EMBL/GenBank/DDBJ whole genome shotgun (WGS) entry which is preliminary data.</text>
</comment>
<feature type="compositionally biased region" description="Acidic residues" evidence="18">
    <location>
        <begin position="612"/>
        <end position="636"/>
    </location>
</feature>
<keyword evidence="13 16" id="KW-0505">Motor protein</keyword>
<feature type="compositionally biased region" description="Low complexity" evidence="18">
    <location>
        <begin position="243"/>
        <end position="252"/>
    </location>
</feature>
<dbReference type="SUPFAM" id="SSF52540">
    <property type="entry name" value="P-loop containing nucleoside triphosphate hydrolases"/>
    <property type="match status" value="1"/>
</dbReference>
<feature type="compositionally biased region" description="Polar residues" evidence="18">
    <location>
        <begin position="1111"/>
        <end position="1129"/>
    </location>
</feature>
<dbReference type="PROSITE" id="PS50082">
    <property type="entry name" value="WD_REPEATS_2"/>
    <property type="match status" value="5"/>
</dbReference>
<dbReference type="Gene3D" id="3.40.850.10">
    <property type="entry name" value="Kinesin motor domain"/>
    <property type="match status" value="1"/>
</dbReference>
<evidence type="ECO:0000256" key="5">
    <source>
        <dbReference type="ARBA" id="ARBA00022490"/>
    </source>
</evidence>
<feature type="compositionally biased region" description="Basic and acidic residues" evidence="18">
    <location>
        <begin position="550"/>
        <end position="590"/>
    </location>
</feature>
<feature type="repeat" description="WD" evidence="15">
    <location>
        <begin position="1454"/>
        <end position="1489"/>
    </location>
</feature>
<gene>
    <name evidence="20" type="ORF">CVLEPA_LOCUS11716</name>
</gene>
<comment type="similarity">
    <text evidence="16">Belongs to the TRAFAC class myosin-kinesin ATPase superfamily. Kinesin family.</text>
</comment>
<evidence type="ECO:0000256" key="16">
    <source>
        <dbReference type="PROSITE-ProRule" id="PRU00283"/>
    </source>
</evidence>
<name>A0ABP0FR28_CLALP</name>
<keyword evidence="8" id="KW-0493">Microtubule</keyword>
<dbReference type="InterPro" id="IPR027640">
    <property type="entry name" value="Kinesin-like_fam"/>
</dbReference>
<evidence type="ECO:0000256" key="12">
    <source>
        <dbReference type="ARBA" id="ARBA00023054"/>
    </source>
</evidence>
<dbReference type="InterPro" id="IPR036961">
    <property type="entry name" value="Kinesin_motor_dom_sf"/>
</dbReference>
<dbReference type="PROSITE" id="PS50294">
    <property type="entry name" value="WD_REPEATS_REGION"/>
    <property type="match status" value="3"/>
</dbReference>
<keyword evidence="21" id="KW-1185">Reference proteome</keyword>
<keyword evidence="11 16" id="KW-0067">ATP-binding</keyword>
<dbReference type="PROSITE" id="PS50067">
    <property type="entry name" value="KINESIN_MOTOR_2"/>
    <property type="match status" value="1"/>
</dbReference>
<feature type="coiled-coil region" evidence="17">
    <location>
        <begin position="654"/>
        <end position="813"/>
    </location>
</feature>
<evidence type="ECO:0000256" key="8">
    <source>
        <dbReference type="ARBA" id="ARBA00022701"/>
    </source>
</evidence>
<dbReference type="Proteomes" id="UP001642483">
    <property type="component" value="Unassembled WGS sequence"/>
</dbReference>
<feature type="region of interest" description="Disordered" evidence="18">
    <location>
        <begin position="874"/>
        <end position="898"/>
    </location>
</feature>
<dbReference type="InterPro" id="IPR027417">
    <property type="entry name" value="P-loop_NTPase"/>
</dbReference>
<dbReference type="PRINTS" id="PR00380">
    <property type="entry name" value="KINESINHEAVY"/>
</dbReference>
<dbReference type="CDD" id="cd22248">
    <property type="entry name" value="Rcc_KIF21"/>
    <property type="match status" value="1"/>
</dbReference>
<evidence type="ECO:0000259" key="19">
    <source>
        <dbReference type="PROSITE" id="PS50067"/>
    </source>
</evidence>
<dbReference type="PRINTS" id="PR00320">
    <property type="entry name" value="GPROTEINBRPT"/>
</dbReference>
<evidence type="ECO:0000256" key="10">
    <source>
        <dbReference type="ARBA" id="ARBA00022741"/>
    </source>
</evidence>
<feature type="repeat" description="WD" evidence="15">
    <location>
        <begin position="1546"/>
        <end position="1590"/>
    </location>
</feature>
<evidence type="ECO:0000313" key="21">
    <source>
        <dbReference type="Proteomes" id="UP001642483"/>
    </source>
</evidence>
<feature type="repeat" description="WD" evidence="15">
    <location>
        <begin position="1503"/>
        <end position="1544"/>
    </location>
</feature>
<feature type="coiled-coil region" evidence="17">
    <location>
        <begin position="920"/>
        <end position="995"/>
    </location>
</feature>
<dbReference type="CDD" id="cd00200">
    <property type="entry name" value="WD40"/>
    <property type="match status" value="1"/>
</dbReference>
<dbReference type="InterPro" id="IPR001752">
    <property type="entry name" value="Kinesin_motor_dom"/>
</dbReference>
<evidence type="ECO:0000256" key="7">
    <source>
        <dbReference type="ARBA" id="ARBA00022574"/>
    </source>
</evidence>
<feature type="compositionally biased region" description="Polar residues" evidence="18">
    <location>
        <begin position="536"/>
        <end position="549"/>
    </location>
</feature>
<dbReference type="InterPro" id="IPR019775">
    <property type="entry name" value="WD40_repeat_CS"/>
</dbReference>
<keyword evidence="10 16" id="KW-0547">Nucleotide-binding</keyword>
<dbReference type="Pfam" id="PF00225">
    <property type="entry name" value="Kinesin"/>
    <property type="match status" value="1"/>
</dbReference>
<dbReference type="Pfam" id="PF25764">
    <property type="entry name" value="KIF21A_4th"/>
    <property type="match status" value="1"/>
</dbReference>
<feature type="binding site" evidence="16">
    <location>
        <begin position="87"/>
        <end position="94"/>
    </location>
    <ligand>
        <name>ATP</name>
        <dbReference type="ChEBI" id="CHEBI:30616"/>
    </ligand>
</feature>
<evidence type="ECO:0000313" key="20">
    <source>
        <dbReference type="EMBL" id="CAK8681523.1"/>
    </source>
</evidence>
<evidence type="ECO:0000256" key="14">
    <source>
        <dbReference type="ARBA" id="ARBA00023212"/>
    </source>
</evidence>
<feature type="repeat" description="WD" evidence="15">
    <location>
        <begin position="1591"/>
        <end position="1626"/>
    </location>
</feature>
<feature type="region of interest" description="Disordered" evidence="18">
    <location>
        <begin position="515"/>
        <end position="636"/>
    </location>
</feature>
<evidence type="ECO:0000256" key="2">
    <source>
        <dbReference type="ARBA" id="ARBA00004279"/>
    </source>
</evidence>
<dbReference type="InterPro" id="IPR020472">
    <property type="entry name" value="WD40_PAC1"/>
</dbReference>
<reference evidence="20 21" key="1">
    <citation type="submission" date="2024-02" db="EMBL/GenBank/DDBJ databases">
        <authorList>
            <person name="Daric V."/>
            <person name="Darras S."/>
        </authorList>
    </citation>
    <scope>NUCLEOTIDE SEQUENCE [LARGE SCALE GENOMIC DNA]</scope>
</reference>
<dbReference type="CDD" id="cd01372">
    <property type="entry name" value="KISc_KIF4"/>
    <property type="match status" value="1"/>
</dbReference>
<evidence type="ECO:0000256" key="18">
    <source>
        <dbReference type="SAM" id="MobiDB-lite"/>
    </source>
</evidence>
<dbReference type="InterPro" id="IPR036322">
    <property type="entry name" value="WD40_repeat_dom_sf"/>
</dbReference>
<evidence type="ECO:0000256" key="11">
    <source>
        <dbReference type="ARBA" id="ARBA00022840"/>
    </source>
</evidence>
<dbReference type="Pfam" id="PF23203">
    <property type="entry name" value="KIF21A"/>
    <property type="match status" value="1"/>
</dbReference>